<organism evidence="2 3">
    <name type="scientific">Saponaria officinalis</name>
    <name type="common">Common soapwort</name>
    <name type="synonym">Lychnis saponaria</name>
    <dbReference type="NCBI Taxonomy" id="3572"/>
    <lineage>
        <taxon>Eukaryota</taxon>
        <taxon>Viridiplantae</taxon>
        <taxon>Streptophyta</taxon>
        <taxon>Embryophyta</taxon>
        <taxon>Tracheophyta</taxon>
        <taxon>Spermatophyta</taxon>
        <taxon>Magnoliopsida</taxon>
        <taxon>eudicotyledons</taxon>
        <taxon>Gunneridae</taxon>
        <taxon>Pentapetalae</taxon>
        <taxon>Caryophyllales</taxon>
        <taxon>Caryophyllaceae</taxon>
        <taxon>Caryophylleae</taxon>
        <taxon>Saponaria</taxon>
    </lineage>
</organism>
<gene>
    <name evidence="2" type="ORF">RND81_03G062100</name>
</gene>
<dbReference type="Proteomes" id="UP001443914">
    <property type="component" value="Unassembled WGS sequence"/>
</dbReference>
<protein>
    <submittedName>
        <fullName evidence="2">Uncharacterized protein</fullName>
    </submittedName>
</protein>
<dbReference type="AlphaFoldDB" id="A0AAW1M623"/>
<evidence type="ECO:0000313" key="2">
    <source>
        <dbReference type="EMBL" id="KAK9740812.1"/>
    </source>
</evidence>
<proteinExistence type="predicted"/>
<dbReference type="EMBL" id="JBDFQZ010000003">
    <property type="protein sequence ID" value="KAK9740812.1"/>
    <property type="molecule type" value="Genomic_DNA"/>
</dbReference>
<name>A0AAW1M623_SAPOF</name>
<feature type="compositionally biased region" description="Low complexity" evidence="1">
    <location>
        <begin position="18"/>
        <end position="31"/>
    </location>
</feature>
<sequence length="141" mass="15638">MLLDTPILLPPSDHHRTAATTATSLPPPTTAAAVTTASLPPSPLSYHHHHHRYLTTTITTTSLPPTHNCNQPNINTATRTSNCRDFHDYHNQLSTARHHHPNTILSPSHLFLSPSTTEPDRHASTTTIDLVFLYIKSRFNS</sequence>
<evidence type="ECO:0000256" key="1">
    <source>
        <dbReference type="SAM" id="MobiDB-lite"/>
    </source>
</evidence>
<keyword evidence="3" id="KW-1185">Reference proteome</keyword>
<comment type="caution">
    <text evidence="2">The sequence shown here is derived from an EMBL/GenBank/DDBJ whole genome shotgun (WGS) entry which is preliminary data.</text>
</comment>
<feature type="region of interest" description="Disordered" evidence="1">
    <location>
        <begin position="1"/>
        <end position="31"/>
    </location>
</feature>
<reference evidence="2" key="1">
    <citation type="submission" date="2024-03" db="EMBL/GenBank/DDBJ databases">
        <title>WGS assembly of Saponaria officinalis var. Norfolk2.</title>
        <authorList>
            <person name="Jenkins J."/>
            <person name="Shu S."/>
            <person name="Grimwood J."/>
            <person name="Barry K."/>
            <person name="Goodstein D."/>
            <person name="Schmutz J."/>
            <person name="Leebens-Mack J."/>
            <person name="Osbourn A."/>
        </authorList>
    </citation>
    <scope>NUCLEOTIDE SEQUENCE [LARGE SCALE GENOMIC DNA]</scope>
    <source>
        <strain evidence="2">JIC</strain>
    </source>
</reference>
<evidence type="ECO:0000313" key="3">
    <source>
        <dbReference type="Proteomes" id="UP001443914"/>
    </source>
</evidence>
<accession>A0AAW1M623</accession>